<dbReference type="Gene3D" id="3.40.50.720">
    <property type="entry name" value="NAD(P)-binding Rossmann-like Domain"/>
    <property type="match status" value="1"/>
</dbReference>
<dbReference type="Pfam" id="PF22725">
    <property type="entry name" value="GFO_IDH_MocA_C3"/>
    <property type="match status" value="1"/>
</dbReference>
<dbReference type="InterPro" id="IPR036291">
    <property type="entry name" value="NAD(P)-bd_dom_sf"/>
</dbReference>
<dbReference type="InterPro" id="IPR050463">
    <property type="entry name" value="Gfo/Idh/MocA_oxidrdct_glycsds"/>
</dbReference>
<keyword evidence="1 4" id="KW-0560">Oxidoreductase</keyword>
<dbReference type="KEGG" id="bbev:BBEV_3070"/>
<protein>
    <submittedName>
        <fullName evidence="4">Myo inositol 2-dehydrogenase</fullName>
        <ecNumber evidence="4">1.1.1.18</ecNumber>
    </submittedName>
</protein>
<proteinExistence type="predicted"/>
<sequence length="342" mass="37347">MKTIQAGIIGCGTIAKFRHLPEYDQEKGVTIKAVCDLNKERAEGYAKEFGATAYTDFEKLLEDDEIDVVSICTPNALHAPMTIKALEKGKHVLCEKPMATGSEEAQAMIDAAKKAGKLLMIGHNQRYTPSAQKARELLQSGALGKVFSFRTTFGHDGPEGWSVEGKDTWFFNKDMAFIGALGDLGVHKTDMMRYVLDEEFTEAAAMVETLVKKADVDDSAVCLLKSESGVIGTMTASWTYNAQEDNSTVIYGEKGMLRLEDDPTDSVILQYATGEKIKYELGGIQTNDEDGQVNSDVIHQFITAVREGKPSPISGEEGKKSLEVILAALESNQTKSIVKINS</sequence>
<feature type="domain" description="GFO/IDH/MocA-like oxidoreductase" evidence="3">
    <location>
        <begin position="132"/>
        <end position="258"/>
    </location>
</feature>
<gene>
    <name evidence="4" type="primary">gfo</name>
    <name evidence="4" type="ORF">BBEV_3070</name>
</gene>
<evidence type="ECO:0000313" key="4">
    <source>
        <dbReference type="EMBL" id="AOM84387.1"/>
    </source>
</evidence>
<dbReference type="Proteomes" id="UP000094463">
    <property type="component" value="Chromosome"/>
</dbReference>
<reference evidence="4 5" key="1">
    <citation type="submission" date="2015-08" db="EMBL/GenBank/DDBJ databases">
        <title>The complete genome sequence of Bacillus beveridgei MLTeJB.</title>
        <authorList>
            <person name="Hanson T.E."/>
            <person name="Mesa C."/>
            <person name="Basesman S.M."/>
            <person name="Oremland R.S."/>
        </authorList>
    </citation>
    <scope>NUCLEOTIDE SEQUENCE [LARGE SCALE GENOMIC DNA]</scope>
    <source>
        <strain evidence="4 5">MLTeJB</strain>
    </source>
</reference>
<evidence type="ECO:0000256" key="1">
    <source>
        <dbReference type="ARBA" id="ARBA00023002"/>
    </source>
</evidence>
<dbReference type="SUPFAM" id="SSF51735">
    <property type="entry name" value="NAD(P)-binding Rossmann-fold domains"/>
    <property type="match status" value="1"/>
</dbReference>
<dbReference type="PANTHER" id="PTHR43818:SF11">
    <property type="entry name" value="BCDNA.GH03377"/>
    <property type="match status" value="1"/>
</dbReference>
<dbReference type="Gene3D" id="3.30.360.10">
    <property type="entry name" value="Dihydrodipicolinate Reductase, domain 2"/>
    <property type="match status" value="1"/>
</dbReference>
<dbReference type="EMBL" id="CP012502">
    <property type="protein sequence ID" value="AOM84387.1"/>
    <property type="molecule type" value="Genomic_DNA"/>
</dbReference>
<dbReference type="PATRIC" id="fig|632773.3.peg.3211"/>
<dbReference type="PANTHER" id="PTHR43818">
    <property type="entry name" value="BCDNA.GH03377"/>
    <property type="match status" value="1"/>
</dbReference>
<dbReference type="EC" id="1.1.1.18" evidence="4"/>
<accession>A0A1D7QZF3</accession>
<dbReference type="AlphaFoldDB" id="A0A1D7QZF3"/>
<dbReference type="Pfam" id="PF01408">
    <property type="entry name" value="GFO_IDH_MocA"/>
    <property type="match status" value="1"/>
</dbReference>
<dbReference type="STRING" id="632773.BBEV_3070"/>
<dbReference type="RefSeq" id="WP_069366272.1">
    <property type="nucleotide sequence ID" value="NZ_CP012502.1"/>
</dbReference>
<organism evidence="4 5">
    <name type="scientific">Salisediminibacterium beveridgei</name>
    <dbReference type="NCBI Taxonomy" id="632773"/>
    <lineage>
        <taxon>Bacteria</taxon>
        <taxon>Bacillati</taxon>
        <taxon>Bacillota</taxon>
        <taxon>Bacilli</taxon>
        <taxon>Bacillales</taxon>
        <taxon>Bacillaceae</taxon>
        <taxon>Salisediminibacterium</taxon>
    </lineage>
</organism>
<dbReference type="SUPFAM" id="SSF55347">
    <property type="entry name" value="Glyceraldehyde-3-phosphate dehydrogenase-like, C-terminal domain"/>
    <property type="match status" value="1"/>
</dbReference>
<name>A0A1D7QZF3_9BACI</name>
<dbReference type="OrthoDB" id="9815825at2"/>
<dbReference type="GO" id="GO:0000166">
    <property type="term" value="F:nucleotide binding"/>
    <property type="evidence" value="ECO:0007669"/>
    <property type="project" value="InterPro"/>
</dbReference>
<evidence type="ECO:0000313" key="5">
    <source>
        <dbReference type="Proteomes" id="UP000094463"/>
    </source>
</evidence>
<evidence type="ECO:0000259" key="2">
    <source>
        <dbReference type="Pfam" id="PF01408"/>
    </source>
</evidence>
<keyword evidence="5" id="KW-1185">Reference proteome</keyword>
<feature type="domain" description="Gfo/Idh/MocA-like oxidoreductase N-terminal" evidence="2">
    <location>
        <begin position="5"/>
        <end position="123"/>
    </location>
</feature>
<dbReference type="InterPro" id="IPR055170">
    <property type="entry name" value="GFO_IDH_MocA-like_dom"/>
</dbReference>
<evidence type="ECO:0000259" key="3">
    <source>
        <dbReference type="Pfam" id="PF22725"/>
    </source>
</evidence>
<dbReference type="InterPro" id="IPR000683">
    <property type="entry name" value="Gfo/Idh/MocA-like_OxRdtase_N"/>
</dbReference>
<dbReference type="GO" id="GO:0050112">
    <property type="term" value="F:inositol 2-dehydrogenase (NAD+) activity"/>
    <property type="evidence" value="ECO:0007669"/>
    <property type="project" value="UniProtKB-EC"/>
</dbReference>